<accession>A0A4Q7EMU8</accession>
<comment type="caution">
    <text evidence="1">The sequence shown here is derived from an EMBL/GenBank/DDBJ whole genome shotgun (WGS) entry which is preliminary data.</text>
</comment>
<evidence type="ECO:0000313" key="1">
    <source>
        <dbReference type="EMBL" id="RZM84732.1"/>
    </source>
</evidence>
<gene>
    <name evidence="1" type="ORF">C3B51_02640</name>
</gene>
<proteinExistence type="predicted"/>
<dbReference type="EMBL" id="PPUZ01000005">
    <property type="protein sequence ID" value="RZM84732.1"/>
    <property type="molecule type" value="Genomic_DNA"/>
</dbReference>
<sequence length="162" mass="18884">MLVRLNLENFLLVDSNWEFSREFAAHLKAQRPDAPSELLIAGDNTKQMLKMMFQEQVKDYCYCDFANEISVSELASYLHEHHKVKGVLIYALDYHLADEAQRFIFNSLHRQRITVEQSDRGYVYHPLRDPFNNNHLTCHSTVSATTQNSVLDFAQHHTDKAE</sequence>
<evidence type="ECO:0000313" key="2">
    <source>
        <dbReference type="Proteomes" id="UP000292345"/>
    </source>
</evidence>
<protein>
    <submittedName>
        <fullName evidence="1">Uncharacterized protein</fullName>
    </submittedName>
</protein>
<name>A0A4Q7EMU8_9GAMM</name>
<dbReference type="Proteomes" id="UP000292345">
    <property type="component" value="Unassembled WGS sequence"/>
</dbReference>
<organism evidence="1 2">
    <name type="scientific">Pseudoalteromonas rubra</name>
    <dbReference type="NCBI Taxonomy" id="43658"/>
    <lineage>
        <taxon>Bacteria</taxon>
        <taxon>Pseudomonadati</taxon>
        <taxon>Pseudomonadota</taxon>
        <taxon>Gammaproteobacteria</taxon>
        <taxon>Alteromonadales</taxon>
        <taxon>Pseudoalteromonadaceae</taxon>
        <taxon>Pseudoalteromonas</taxon>
    </lineage>
</organism>
<reference evidence="1 2" key="1">
    <citation type="submission" date="2018-01" db="EMBL/GenBank/DDBJ databases">
        <title>Co-occurrence of chitin degradation, pigmentation and bioactivity in marine Pseudoalteromonas.</title>
        <authorList>
            <person name="Paulsen S."/>
            <person name="Gram L."/>
            <person name="Machado H."/>
        </authorList>
    </citation>
    <scope>NUCLEOTIDE SEQUENCE [LARGE SCALE GENOMIC DNA]</scope>
    <source>
        <strain evidence="1 2">S1946</strain>
    </source>
</reference>
<dbReference type="AlphaFoldDB" id="A0A4Q7EMU8"/>